<dbReference type="PANTHER" id="PTHR47936:SF1">
    <property type="entry name" value="PENTATRICOPEPTIDE REPEAT-CONTAINING PROTEIN GUN1, CHLOROPLASTIC"/>
    <property type="match status" value="1"/>
</dbReference>
<dbReference type="PANTHER" id="PTHR47936">
    <property type="entry name" value="PPR_LONG DOMAIN-CONTAINING PROTEIN"/>
    <property type="match status" value="1"/>
</dbReference>
<feature type="region of interest" description="Disordered" evidence="6">
    <location>
        <begin position="970"/>
        <end position="1022"/>
    </location>
</feature>
<sequence>MPPRFNLLTKRWSSFDLPILPFLAPRVFQPWPRKGRRVHSGSAQAAQEKLHAIKEPYEKSPPLNNRDQANVVESTPHIRGQQRTAQDFGSLSNDAWLQGLDKSPGKTEGQRLGAGRSDISEEEVYQGYGGKCGPSSNKPRLGEVGGNSNGPDSPEQPEEEEFHKTYQEIWGPRVKKQPATVPVRRVSYLANDDERPEPVKPVRRRALNINYFFLSRNAIQRHHQRVGLKRNRMKRQLVDKSNALAARRRRRLYLKARAIAKHRKIQLSRPKFVRHGPYADPELYRPFRSWHRRFAALNRRNEFLSSGRKLPTHGFRQTTKFPLTFLKTYMDETNSIELRLKWEKLTPRRKMEIWPELMIETLQSWPGKTLTIVAGTYAQEPFPPPYALSDCLNYVIARFLSGRQSPANNVVRRIHNSIFGLLRSGPTNYLQISQHSIFLLLSRTEPFLLKKLYKIMTHVNHPLHRNTLMNFASRLAKAGETDCALEILQKLKYYGSDFNTPEMLSLCSTVLDRSFRGADTTYSDSDIFERMLEWDMQPNIITYNVLVKNSVDIGDHSTAWQIHDMMIESGIEPDAYTYSILLNDSKKRMDSQAIEAVMGFVREKGLKSAYIVTDVLDAIFLLYQQKAKETDQPHEPQAAFNHMLKVYVENFRIDPLVRIIPWISEILPSVQRPEAAHTGAEFEHPPVPTLTLMIIAFIHGLRDVWAVKQFYDHFCLLLSSGDPGVADLLGTTHIWNAVLLGLGKFPDTLVDCTTIIGDMLGPINAPLNESSVSRQPDPGSSSDHEDLETQSKAEDSGDEAEKSGLQPLVDSTPSLDFSQLPGNVEGESRRPHIPPKPSVHTWSILLKIFMSQHQTRAAEKVLTMMQAKGTEPNFVTWTTLVNGYARLQDIENTVEVVSRMARSGLEADAQWLVSMFKVRNRKGFLEAVRKGNTQLDPGTEVLNQLQDDLRKGTELDQLQDGMRCLQDVEQSSKPADKTEHFIEDPEADAEYGAVGDPEIWEDFDDNDVDPRWEQEPDRINKE</sequence>
<comment type="similarity">
    <text evidence="1">Belongs to the CCM1 family.</text>
</comment>
<dbReference type="Proteomes" id="UP000235786">
    <property type="component" value="Unassembled WGS sequence"/>
</dbReference>
<dbReference type="Gene3D" id="1.25.40.10">
    <property type="entry name" value="Tetratricopeptide repeat domain"/>
    <property type="match status" value="2"/>
</dbReference>
<feature type="compositionally biased region" description="Polar residues" evidence="6">
    <location>
        <begin position="62"/>
        <end position="73"/>
    </location>
</feature>
<keyword evidence="2" id="KW-0677">Repeat</keyword>
<accession>A0A2J6S0D6</accession>
<evidence type="ECO:0000256" key="4">
    <source>
        <dbReference type="ARBA" id="ARBA00044511"/>
    </source>
</evidence>
<evidence type="ECO:0008006" key="9">
    <source>
        <dbReference type="Google" id="ProtNLM"/>
    </source>
</evidence>
<feature type="compositionally biased region" description="Basic and acidic residues" evidence="6">
    <location>
        <begin position="1008"/>
        <end position="1022"/>
    </location>
</feature>
<dbReference type="AlphaFoldDB" id="A0A2J6S0D6"/>
<feature type="repeat" description="PPR" evidence="5">
    <location>
        <begin position="873"/>
        <end position="907"/>
    </location>
</feature>
<feature type="region of interest" description="Disordered" evidence="6">
    <location>
        <begin position="767"/>
        <end position="836"/>
    </location>
</feature>
<feature type="compositionally biased region" description="Polar residues" evidence="6">
    <location>
        <begin position="81"/>
        <end position="95"/>
    </location>
</feature>
<gene>
    <name evidence="7" type="ORF">L207DRAFT_508969</name>
</gene>
<comment type="function">
    <text evidence="3">Regulates mitochondrial small subunit maturation by controlling 15S rRNA 5'-end processing. Localizes to the 5' precursor of the 15S rRNA in a position that is subsequently occupied by mS47 in the mature yeast mtSSU. Uses structure and sequence-specific RNA recognition, binding to a single-stranded region of the precursor and specifically recognizing bases -6 to -1. The exchange of Ccm1 for mS47 is coupled to the irreversible removal of precursor rRNA that is accompanied by conformational changes of the mitoribosomal proteins uS5m and mS26. These conformational changes signal completion of 5'-end rRNA processing through protection of the mature 5'-end of the 15S rRNA and stabilization of mS47. The removal of the 5' precursor together with the dissociation of Ccm1 may be catalyzed by the 5'-3' exoribonuclease Pet127. Involved in the specific removal of group I introns in mitochondrial encoded transcripts.</text>
</comment>
<dbReference type="NCBIfam" id="TIGR00756">
    <property type="entry name" value="PPR"/>
    <property type="match status" value="3"/>
</dbReference>
<name>A0A2J6S0D6_HYAVF</name>
<proteinExistence type="inferred from homology"/>
<evidence type="ECO:0000256" key="5">
    <source>
        <dbReference type="PROSITE-ProRule" id="PRU00708"/>
    </source>
</evidence>
<evidence type="ECO:0000256" key="6">
    <source>
        <dbReference type="SAM" id="MobiDB-lite"/>
    </source>
</evidence>
<dbReference type="STRING" id="1149755.A0A2J6S0D6"/>
<protein>
    <recommendedName>
        <fullName evidence="9">Pentatricopeptide repeat protein</fullName>
    </recommendedName>
</protein>
<feature type="compositionally biased region" description="Basic and acidic residues" evidence="6">
    <location>
        <begin position="48"/>
        <end position="58"/>
    </location>
</feature>
<feature type="compositionally biased region" description="Basic and acidic residues" evidence="6">
    <location>
        <begin position="782"/>
        <end position="802"/>
    </location>
</feature>
<evidence type="ECO:0000256" key="1">
    <source>
        <dbReference type="ARBA" id="ARBA00006192"/>
    </source>
</evidence>
<organism evidence="7 8">
    <name type="scientific">Hyaloscypha variabilis (strain UAMH 11265 / GT02V1 / F)</name>
    <name type="common">Meliniomyces variabilis</name>
    <dbReference type="NCBI Taxonomy" id="1149755"/>
    <lineage>
        <taxon>Eukaryota</taxon>
        <taxon>Fungi</taxon>
        <taxon>Dikarya</taxon>
        <taxon>Ascomycota</taxon>
        <taxon>Pezizomycotina</taxon>
        <taxon>Leotiomycetes</taxon>
        <taxon>Helotiales</taxon>
        <taxon>Hyaloscyphaceae</taxon>
        <taxon>Hyaloscypha</taxon>
        <taxon>Hyaloscypha variabilis</taxon>
    </lineage>
</organism>
<reference evidence="7 8" key="1">
    <citation type="submission" date="2016-04" db="EMBL/GenBank/DDBJ databases">
        <title>A degradative enzymes factory behind the ericoid mycorrhizal symbiosis.</title>
        <authorList>
            <consortium name="DOE Joint Genome Institute"/>
            <person name="Martino E."/>
            <person name="Morin E."/>
            <person name="Grelet G."/>
            <person name="Kuo A."/>
            <person name="Kohler A."/>
            <person name="Daghino S."/>
            <person name="Barry K."/>
            <person name="Choi C."/>
            <person name="Cichocki N."/>
            <person name="Clum A."/>
            <person name="Copeland A."/>
            <person name="Hainaut M."/>
            <person name="Haridas S."/>
            <person name="Labutti K."/>
            <person name="Lindquist E."/>
            <person name="Lipzen A."/>
            <person name="Khouja H.-R."/>
            <person name="Murat C."/>
            <person name="Ohm R."/>
            <person name="Olson A."/>
            <person name="Spatafora J."/>
            <person name="Veneault-Fourrey C."/>
            <person name="Henrissat B."/>
            <person name="Grigoriev I."/>
            <person name="Martin F."/>
            <person name="Perotto S."/>
        </authorList>
    </citation>
    <scope>NUCLEOTIDE SEQUENCE [LARGE SCALE GENOMIC DNA]</scope>
    <source>
        <strain evidence="7 8">F</strain>
    </source>
</reference>
<feature type="region of interest" description="Disordered" evidence="6">
    <location>
        <begin position="33"/>
        <end position="162"/>
    </location>
</feature>
<feature type="compositionally biased region" description="Acidic residues" evidence="6">
    <location>
        <begin position="998"/>
        <end position="1007"/>
    </location>
</feature>
<evidence type="ECO:0000256" key="2">
    <source>
        <dbReference type="ARBA" id="ARBA00022737"/>
    </source>
</evidence>
<feature type="compositionally biased region" description="Polar residues" evidence="6">
    <location>
        <begin position="767"/>
        <end position="781"/>
    </location>
</feature>
<dbReference type="InterPro" id="IPR002885">
    <property type="entry name" value="PPR_rpt"/>
</dbReference>
<dbReference type="InterPro" id="IPR011990">
    <property type="entry name" value="TPR-like_helical_dom_sf"/>
</dbReference>
<evidence type="ECO:0000256" key="3">
    <source>
        <dbReference type="ARBA" id="ARBA00044493"/>
    </source>
</evidence>
<keyword evidence="8" id="KW-1185">Reference proteome</keyword>
<feature type="repeat" description="PPR" evidence="5">
    <location>
        <begin position="838"/>
        <end position="872"/>
    </location>
</feature>
<dbReference type="PROSITE" id="PS51375">
    <property type="entry name" value="PPR"/>
    <property type="match status" value="3"/>
</dbReference>
<feature type="compositionally biased region" description="Basic and acidic residues" evidence="6">
    <location>
        <begin position="974"/>
        <end position="983"/>
    </location>
</feature>
<dbReference type="EMBL" id="KZ613941">
    <property type="protein sequence ID" value="PMD44217.1"/>
    <property type="molecule type" value="Genomic_DNA"/>
</dbReference>
<evidence type="ECO:0000313" key="7">
    <source>
        <dbReference type="EMBL" id="PMD44217.1"/>
    </source>
</evidence>
<dbReference type="OrthoDB" id="185373at2759"/>
<dbReference type="Pfam" id="PF13041">
    <property type="entry name" value="PPR_2"/>
    <property type="match status" value="2"/>
</dbReference>
<feature type="repeat" description="PPR" evidence="5">
    <location>
        <begin position="539"/>
        <end position="573"/>
    </location>
</feature>
<feature type="compositionally biased region" description="Polar residues" evidence="6">
    <location>
        <begin position="809"/>
        <end position="821"/>
    </location>
</feature>
<comment type="subunit">
    <text evidence="4">Binds to mitochondrial small subunit 15S rRNA.</text>
</comment>
<evidence type="ECO:0000313" key="8">
    <source>
        <dbReference type="Proteomes" id="UP000235786"/>
    </source>
</evidence>